<organism evidence="4 5">
    <name type="scientific">Lupinus angustifolius</name>
    <name type="common">Narrow-leaved blue lupine</name>
    <dbReference type="NCBI Taxonomy" id="3871"/>
    <lineage>
        <taxon>Eukaryota</taxon>
        <taxon>Viridiplantae</taxon>
        <taxon>Streptophyta</taxon>
        <taxon>Embryophyta</taxon>
        <taxon>Tracheophyta</taxon>
        <taxon>Spermatophyta</taxon>
        <taxon>Magnoliopsida</taxon>
        <taxon>eudicotyledons</taxon>
        <taxon>Gunneridae</taxon>
        <taxon>Pentapetalae</taxon>
        <taxon>rosids</taxon>
        <taxon>fabids</taxon>
        <taxon>Fabales</taxon>
        <taxon>Fabaceae</taxon>
        <taxon>Papilionoideae</taxon>
        <taxon>50 kb inversion clade</taxon>
        <taxon>genistoids sensu lato</taxon>
        <taxon>core genistoids</taxon>
        <taxon>Genisteae</taxon>
        <taxon>Lupinus</taxon>
    </lineage>
</organism>
<dbReference type="InterPro" id="IPR000719">
    <property type="entry name" value="Prot_kinase_dom"/>
</dbReference>
<sequence length="761" mass="85305">MVASMVSSSWTCGSIPISKLNPSLRTKNGARRTSFILLNPQPRAALVEATPPPPPPQLRPPTTAAPKNGSINVLELPGDSAETRAIARAANASVYSPQFVASKYGSQPFKVVGRAFQILSELGLFGLKLFLDQRNGMLDQNMKIRAIELRNIFTRLGPTFVKLGQGLSTRPDICPPEFLDELSELQDGLPTFPDEEAFSCIEKELGQSIDSIFSSITSSAVAAASLGQVYKAQLKYSGKLVAVKVQRPGIEESIGLDFYLIRGLGILINKYVDTITTDVVALIDEFARRVFQELNYVQEGQNARRFKELYADKEDICVPDVFWEYTSGKVLTMEWIEGVKLNDQEAIESQGLKLLDLVSIGIQCSLRQLLEYGYFHADPHPGNLLATPEGKLAFLDFGMMSEAPEEARFAIIGHVVHMVNRDYEAMARDYYALDFLSTDVDVSPIVPALRNFFDDALTYTVSELNFKSLVDGLGNVFYQYPFNVPAYYALIFRSLTVLEGLALYADPNFKLLAASYPYFAKRLLTDPNPYLRDALIELLFKDGEFRWNRLENLLVQGRQDRDFSAKEALQPVLKVLLSPDGEDVRNLVIKEAVRISDAFTLGTISETYQYIPDFMRTLVFNGNANRALMISETEIQSMIELRNRVLRVWGLLQSSNGFDPALLQPILQVVQQPEARILGRRVMGGITQRLASRFLQQLLSVLETASPLADATRRELFALGRHLFRLEPYVPLGYTNPFVLFHFPVRLLWTKEDRSCIPNTA</sequence>
<dbReference type="Pfam" id="PF03109">
    <property type="entry name" value="ABC1"/>
    <property type="match status" value="1"/>
</dbReference>
<feature type="compositionally biased region" description="Pro residues" evidence="2">
    <location>
        <begin position="50"/>
        <end position="59"/>
    </location>
</feature>
<dbReference type="PANTHER" id="PTHR10566">
    <property type="entry name" value="CHAPERONE-ACTIVITY OF BC1 COMPLEX CABC1 -RELATED"/>
    <property type="match status" value="1"/>
</dbReference>
<feature type="region of interest" description="Disordered" evidence="2">
    <location>
        <begin position="48"/>
        <end position="68"/>
    </location>
</feature>
<dbReference type="GO" id="GO:0004672">
    <property type="term" value="F:protein kinase activity"/>
    <property type="evidence" value="ECO:0007669"/>
    <property type="project" value="InterPro"/>
</dbReference>
<dbReference type="InterPro" id="IPR016024">
    <property type="entry name" value="ARM-type_fold"/>
</dbReference>
<dbReference type="SUPFAM" id="SSF48371">
    <property type="entry name" value="ARM repeat"/>
    <property type="match status" value="1"/>
</dbReference>
<dbReference type="PROSITE" id="PS50011">
    <property type="entry name" value="PROTEIN_KINASE_DOM"/>
    <property type="match status" value="1"/>
</dbReference>
<keyword evidence="5" id="KW-1185">Reference proteome</keyword>
<evidence type="ECO:0000313" key="4">
    <source>
        <dbReference type="EMBL" id="OIW19024.1"/>
    </source>
</evidence>
<comment type="similarity">
    <text evidence="1">Belongs to the protein kinase superfamily. ADCK protein kinase family.</text>
</comment>
<dbReference type="CDD" id="cd05121">
    <property type="entry name" value="ABC1_ADCK3-like"/>
    <property type="match status" value="1"/>
</dbReference>
<proteinExistence type="inferred from homology"/>
<dbReference type="GO" id="GO:0005524">
    <property type="term" value="F:ATP binding"/>
    <property type="evidence" value="ECO:0007669"/>
    <property type="project" value="InterPro"/>
</dbReference>
<dbReference type="InterPro" id="IPR004147">
    <property type="entry name" value="ABC1_dom"/>
</dbReference>
<dbReference type="PANTHER" id="PTHR10566:SF120">
    <property type="entry name" value="PROTEIN ACTIVITY OF BC1 COMPLEX KINASE 3, CHLOROPLASTIC"/>
    <property type="match status" value="1"/>
</dbReference>
<evidence type="ECO:0000259" key="3">
    <source>
        <dbReference type="PROSITE" id="PS50011"/>
    </source>
</evidence>
<dbReference type="Proteomes" id="UP000188354">
    <property type="component" value="Chromosome LG01"/>
</dbReference>
<dbReference type="InterPro" id="IPR011009">
    <property type="entry name" value="Kinase-like_dom_sf"/>
</dbReference>
<dbReference type="STRING" id="3871.A0A4P1RWA5"/>
<accession>A0A4P1RWA5</accession>
<evidence type="ECO:0000256" key="1">
    <source>
        <dbReference type="ARBA" id="ARBA00009670"/>
    </source>
</evidence>
<evidence type="ECO:0000313" key="5">
    <source>
        <dbReference type="Proteomes" id="UP000188354"/>
    </source>
</evidence>
<dbReference type="Gene3D" id="1.10.510.10">
    <property type="entry name" value="Transferase(Phosphotransferase) domain 1"/>
    <property type="match status" value="1"/>
</dbReference>
<dbReference type="SUPFAM" id="SSF56112">
    <property type="entry name" value="Protein kinase-like (PK-like)"/>
    <property type="match status" value="1"/>
</dbReference>
<dbReference type="EMBL" id="CM007361">
    <property type="protein sequence ID" value="OIW19024.1"/>
    <property type="molecule type" value="Genomic_DNA"/>
</dbReference>
<protein>
    <recommendedName>
        <fullName evidence="3">Protein kinase domain-containing protein</fullName>
    </recommendedName>
</protein>
<evidence type="ECO:0000256" key="2">
    <source>
        <dbReference type="SAM" id="MobiDB-lite"/>
    </source>
</evidence>
<feature type="domain" description="Protein kinase" evidence="3">
    <location>
        <begin position="215"/>
        <end position="545"/>
    </location>
</feature>
<dbReference type="Gramene" id="OIW19024">
    <property type="protein sequence ID" value="OIW19024"/>
    <property type="gene ID" value="TanjilG_10585"/>
</dbReference>
<dbReference type="AlphaFoldDB" id="A0A4P1RWA5"/>
<dbReference type="InterPro" id="IPR050154">
    <property type="entry name" value="UbiB_kinase"/>
</dbReference>
<name>A0A4P1RWA5_LUPAN</name>
<gene>
    <name evidence="4" type="ORF">TanjilG_10585</name>
</gene>
<reference evidence="4 5" key="1">
    <citation type="journal article" date="2017" name="Plant Biotechnol. J.">
        <title>A comprehensive draft genome sequence for lupin (Lupinus angustifolius), an emerging health food: insights into plant-microbe interactions and legume evolution.</title>
        <authorList>
            <person name="Hane J.K."/>
            <person name="Ming Y."/>
            <person name="Kamphuis L.G."/>
            <person name="Nelson M.N."/>
            <person name="Garg G."/>
            <person name="Atkins C.A."/>
            <person name="Bayer P.E."/>
            <person name="Bravo A."/>
            <person name="Bringans S."/>
            <person name="Cannon S."/>
            <person name="Edwards D."/>
            <person name="Foley R."/>
            <person name="Gao L.L."/>
            <person name="Harrison M.J."/>
            <person name="Huang W."/>
            <person name="Hurgobin B."/>
            <person name="Li S."/>
            <person name="Liu C.W."/>
            <person name="McGrath A."/>
            <person name="Morahan G."/>
            <person name="Murray J."/>
            <person name="Weller J."/>
            <person name="Jian J."/>
            <person name="Singh K.B."/>
        </authorList>
    </citation>
    <scope>NUCLEOTIDE SEQUENCE [LARGE SCALE GENOMIC DNA]</scope>
    <source>
        <strain evidence="5">cv. Tanjil</strain>
        <tissue evidence="4">Whole plant</tissue>
    </source>
</reference>